<dbReference type="EMBL" id="CP008956">
    <property type="protein sequence ID" value="QJP99109.1"/>
    <property type="molecule type" value="Genomic_DNA"/>
</dbReference>
<evidence type="ECO:0000313" key="2">
    <source>
        <dbReference type="Proteomes" id="UP000501648"/>
    </source>
</evidence>
<proteinExistence type="predicted"/>
<dbReference type="AlphaFoldDB" id="A0A6M3ZMC5"/>
<organism evidence="1 2">
    <name type="scientific">Herbaspirillum rubrisubalbicans Os34</name>
    <dbReference type="NCBI Taxonomy" id="1235827"/>
    <lineage>
        <taxon>Bacteria</taxon>
        <taxon>Pseudomonadati</taxon>
        <taxon>Pseudomonadota</taxon>
        <taxon>Betaproteobacteria</taxon>
        <taxon>Burkholderiales</taxon>
        <taxon>Oxalobacteraceae</taxon>
        <taxon>Herbaspirillum</taxon>
    </lineage>
</organism>
<accession>A0A6M3ZMC5</accession>
<sequence length="181" mass="21002">MDLEEVERLLLSYLVERERNLYQFDSAPLLQLKRLDELNGDETFLFNVHDKDKTNWSLYFNTPDHAGANPRALAIIFRKNKVHAVKIWHFEKLKDGEKAKHIYRGKLPGNIGLGDPLRDLLSYTKLQYDEAEEWFYTDDKYGGLEVTGYGELVDYPEQVIMALAVISKSAYMEDISANVPR</sequence>
<name>A0A6M3ZMC5_9BURK</name>
<reference evidence="1 2" key="1">
    <citation type="journal article" date="2012" name="J. Bacteriol.">
        <title>Genome sequence of the pathogenic Herbaspirillum seropedicae strain Os34, isolated from rice roots.</title>
        <authorList>
            <person name="Ye W."/>
            <person name="Ye S."/>
            <person name="Liu J."/>
            <person name="Chang S."/>
            <person name="Chen M."/>
            <person name="Zhu B."/>
            <person name="Guo L."/>
            <person name="An Q."/>
        </authorList>
    </citation>
    <scope>NUCLEOTIDE SEQUENCE [LARGE SCALE GENOMIC DNA]</scope>
    <source>
        <strain evidence="1 2">Os34</strain>
    </source>
</reference>
<gene>
    <name evidence="1" type="ORF">C798_02335</name>
</gene>
<dbReference type="Proteomes" id="UP000501648">
    <property type="component" value="Chromosome"/>
</dbReference>
<evidence type="ECO:0000313" key="1">
    <source>
        <dbReference type="EMBL" id="QJP99109.1"/>
    </source>
</evidence>
<protein>
    <submittedName>
        <fullName evidence="1">Uncharacterized protein</fullName>
    </submittedName>
</protein>